<reference evidence="6 7" key="1">
    <citation type="submission" date="2008-02" db="EMBL/GenBank/DDBJ databases">
        <title>Genome sequence of Ureaplasma parvum serovar 3.</title>
        <authorList>
            <person name="Methe B.A."/>
            <person name="Glass J."/>
            <person name="Waites K."/>
            <person name="Shrivastava S."/>
        </authorList>
    </citation>
    <scope>NUCLEOTIDE SEQUENCE [LARGE SCALE GENOMIC DNA]</scope>
    <source>
        <strain evidence="7">ATCC 27815 / 27 / NCTC 11736</strain>
    </source>
</reference>
<dbReference type="InterPro" id="IPR006603">
    <property type="entry name" value="PQ-loop_rpt"/>
</dbReference>
<evidence type="ECO:0000256" key="5">
    <source>
        <dbReference type="SAM" id="Phobius"/>
    </source>
</evidence>
<dbReference type="HOGENOM" id="CLU_1453826_0_0_14"/>
<dbReference type="GeneID" id="29672274"/>
<keyword evidence="3 5" id="KW-1133">Transmembrane helix</keyword>
<evidence type="ECO:0000256" key="3">
    <source>
        <dbReference type="ARBA" id="ARBA00022989"/>
    </source>
</evidence>
<evidence type="ECO:0000256" key="1">
    <source>
        <dbReference type="ARBA" id="ARBA00004141"/>
    </source>
</evidence>
<dbReference type="EMBL" id="CP000942">
    <property type="protein sequence ID" value="ACA32825.1"/>
    <property type="molecule type" value="Genomic_DNA"/>
</dbReference>
<keyword evidence="4 5" id="KW-0472">Membrane</keyword>
<evidence type="ECO:0000256" key="2">
    <source>
        <dbReference type="ARBA" id="ARBA00022692"/>
    </source>
</evidence>
<dbReference type="KEGG" id="upa:UPA3_0007"/>
<sequence length="186" mass="20203">MLNILNNVSNSSLYSAASNATAQTGSNLINDLVPETLTASGISIAISVFSVIGTIVIALSVLPQTIKTLREKDTASLSLLLFLLNGIATAFLTLYGIGLVTVHPNSFSFLVDIKNGMFIYNREEWVAGYLICGIFLIMGEALCSVTSFIVLFCKVNNMIKAKKMGMSEEEYYEKQIKPFLKVKGAN</sequence>
<organism evidence="6 7">
    <name type="scientific">Ureaplasma parvum serovar 3 (strain ATCC 27815 / 27 / NCTC 11736)</name>
    <dbReference type="NCBI Taxonomy" id="505682"/>
    <lineage>
        <taxon>Bacteria</taxon>
        <taxon>Bacillati</taxon>
        <taxon>Mycoplasmatota</taxon>
        <taxon>Mycoplasmoidales</taxon>
        <taxon>Mycoplasmoidaceae</taxon>
        <taxon>Ureaplasma</taxon>
    </lineage>
</organism>
<accession>A0A2C9DY64</accession>
<comment type="subcellular location">
    <subcellularLocation>
        <location evidence="1">Membrane</location>
        <topology evidence="1">Multi-pass membrane protein</topology>
    </subcellularLocation>
</comment>
<evidence type="ECO:0000256" key="4">
    <source>
        <dbReference type="ARBA" id="ARBA00023136"/>
    </source>
</evidence>
<evidence type="ECO:0000313" key="6">
    <source>
        <dbReference type="EMBL" id="ACA32825.1"/>
    </source>
</evidence>
<dbReference type="GO" id="GO:0016020">
    <property type="term" value="C:membrane"/>
    <property type="evidence" value="ECO:0007669"/>
    <property type="project" value="UniProtKB-SubCell"/>
</dbReference>
<evidence type="ECO:0000313" key="7">
    <source>
        <dbReference type="Proteomes" id="UP000002162"/>
    </source>
</evidence>
<gene>
    <name evidence="6" type="ordered locus">UPA3_0007</name>
</gene>
<protein>
    <submittedName>
        <fullName evidence="6">Uncharacterized protein</fullName>
    </submittedName>
</protein>
<dbReference type="Pfam" id="PF04193">
    <property type="entry name" value="PQ-loop"/>
    <property type="match status" value="1"/>
</dbReference>
<dbReference type="RefSeq" id="WP_006688754.1">
    <property type="nucleotide sequence ID" value="NC_010503.1"/>
</dbReference>
<dbReference type="Proteomes" id="UP000002162">
    <property type="component" value="Chromosome"/>
</dbReference>
<proteinExistence type="predicted"/>
<feature type="transmembrane region" description="Helical" evidence="5">
    <location>
        <begin position="126"/>
        <end position="153"/>
    </location>
</feature>
<keyword evidence="2 5" id="KW-0812">Transmembrane</keyword>
<name>A0A2C9DY64_UREP2</name>
<feature type="transmembrane region" description="Helical" evidence="5">
    <location>
        <begin position="74"/>
        <end position="97"/>
    </location>
</feature>
<dbReference type="Gene3D" id="1.20.1280.290">
    <property type="match status" value="1"/>
</dbReference>
<feature type="transmembrane region" description="Helical" evidence="5">
    <location>
        <begin position="42"/>
        <end position="62"/>
    </location>
</feature>
<dbReference type="AlphaFoldDB" id="A0A2C9DY64"/>